<proteinExistence type="predicted"/>
<dbReference type="SUPFAM" id="SSF103088">
    <property type="entry name" value="OmpA-like"/>
    <property type="match status" value="1"/>
</dbReference>
<dbReference type="InterPro" id="IPR036737">
    <property type="entry name" value="OmpA-like_sf"/>
</dbReference>
<dbReference type="Pfam" id="PF00691">
    <property type="entry name" value="OmpA"/>
    <property type="match status" value="1"/>
</dbReference>
<dbReference type="PANTHER" id="PTHR30329">
    <property type="entry name" value="STATOR ELEMENT OF FLAGELLAR MOTOR COMPLEX"/>
    <property type="match status" value="1"/>
</dbReference>
<dbReference type="CDD" id="cd07185">
    <property type="entry name" value="OmpA_C-like"/>
    <property type="match status" value="1"/>
</dbReference>
<dbReference type="EMBL" id="UGQW01000002">
    <property type="protein sequence ID" value="STZ67798.1"/>
    <property type="molecule type" value="Genomic_DNA"/>
</dbReference>
<dbReference type="PROSITE" id="PS51123">
    <property type="entry name" value="OMPA_2"/>
    <property type="match status" value="1"/>
</dbReference>
<name>A0A378TXV4_NEIEL</name>
<dbReference type="RefSeq" id="WP_074898212.1">
    <property type="nucleotide sequence ID" value="NZ_CP031252.1"/>
</dbReference>
<evidence type="ECO:0000259" key="2">
    <source>
        <dbReference type="PROSITE" id="PS51123"/>
    </source>
</evidence>
<dbReference type="AlphaFoldDB" id="A0A378TXV4"/>
<dbReference type="PROSITE" id="PS51257">
    <property type="entry name" value="PROKAR_LIPOPROTEIN"/>
    <property type="match status" value="1"/>
</dbReference>
<dbReference type="Gene3D" id="3.30.1330.60">
    <property type="entry name" value="OmpA-like domain"/>
    <property type="match status" value="1"/>
</dbReference>
<reference evidence="3 4" key="1">
    <citation type="submission" date="2018-06" db="EMBL/GenBank/DDBJ databases">
        <authorList>
            <consortium name="Pathogen Informatics"/>
            <person name="Doyle S."/>
        </authorList>
    </citation>
    <scope>NUCLEOTIDE SEQUENCE [LARGE SCALE GENOMIC DNA]</scope>
    <source>
        <strain evidence="3 4">NCTC10660</strain>
    </source>
</reference>
<accession>A0A378TXV4</accession>
<dbReference type="Proteomes" id="UP000254927">
    <property type="component" value="Unassembled WGS sequence"/>
</dbReference>
<dbReference type="GO" id="GO:0016020">
    <property type="term" value="C:membrane"/>
    <property type="evidence" value="ECO:0007669"/>
    <property type="project" value="UniProtKB-UniRule"/>
</dbReference>
<dbReference type="InterPro" id="IPR006665">
    <property type="entry name" value="OmpA-like"/>
</dbReference>
<dbReference type="GeneID" id="93352271"/>
<dbReference type="InterPro" id="IPR050330">
    <property type="entry name" value="Bact_OuterMem_StrucFunc"/>
</dbReference>
<evidence type="ECO:0000313" key="4">
    <source>
        <dbReference type="Proteomes" id="UP000254927"/>
    </source>
</evidence>
<organism evidence="3 4">
    <name type="scientific">Neisseria elongata</name>
    <dbReference type="NCBI Taxonomy" id="495"/>
    <lineage>
        <taxon>Bacteria</taxon>
        <taxon>Pseudomonadati</taxon>
        <taxon>Pseudomonadota</taxon>
        <taxon>Betaproteobacteria</taxon>
        <taxon>Neisseriales</taxon>
        <taxon>Neisseriaceae</taxon>
        <taxon>Neisseria</taxon>
    </lineage>
</organism>
<dbReference type="PANTHER" id="PTHR30329:SF21">
    <property type="entry name" value="LIPOPROTEIN YIAD-RELATED"/>
    <property type="match status" value="1"/>
</dbReference>
<keyword evidence="1" id="KW-0472">Membrane</keyword>
<protein>
    <submittedName>
        <fullName evidence="3">OmpA family protein</fullName>
    </submittedName>
</protein>
<evidence type="ECO:0000313" key="3">
    <source>
        <dbReference type="EMBL" id="STZ67798.1"/>
    </source>
</evidence>
<gene>
    <name evidence="3" type="primary">ompA_2</name>
    <name evidence="3" type="ORF">NCTC10660_01287</name>
</gene>
<feature type="domain" description="OmpA-like" evidence="2">
    <location>
        <begin position="168"/>
        <end position="299"/>
    </location>
</feature>
<sequence>MKTCNKISLLVLSVILAGCSTSGQRERWIDVVDGGYNTDVPADRASVVFYRQADALDGPTVNIYTNNQYMGSLQPNAYRQEIVCAKNQRFFAEFTKWDKAYLEKASKGNYYNLPEGAVSFFRVVKNENGHPELEAVSPEQAESEMKGVKRQNHTLSRVSANQDCSSFVMKKYTLEASALFYFNKSSYQDMLQKGKEEIATIAQEIQQNAGQIGGISVIGHTDPEGRHDYNDKLSYQRAATVKQVLEENGVSSHLILLEGKGARELVISNCRVKYPNNAKDRQECDQPNRRVEIVVHGLGK</sequence>
<evidence type="ECO:0000256" key="1">
    <source>
        <dbReference type="PROSITE-ProRule" id="PRU00473"/>
    </source>
</evidence>